<dbReference type="Proteomes" id="UP001066276">
    <property type="component" value="Chromosome 5"/>
</dbReference>
<accession>A0AAV7RWG9</accession>
<dbReference type="EMBL" id="JANPWB010000009">
    <property type="protein sequence ID" value="KAJ1155569.1"/>
    <property type="molecule type" value="Genomic_DNA"/>
</dbReference>
<name>A0AAV7RWG9_PLEWA</name>
<keyword evidence="3" id="KW-1185">Reference proteome</keyword>
<comment type="caution">
    <text evidence="2">The sequence shown here is derived from an EMBL/GenBank/DDBJ whole genome shotgun (WGS) entry which is preliminary data.</text>
</comment>
<evidence type="ECO:0000256" key="1">
    <source>
        <dbReference type="SAM" id="MobiDB-lite"/>
    </source>
</evidence>
<evidence type="ECO:0000313" key="3">
    <source>
        <dbReference type="Proteomes" id="UP001066276"/>
    </source>
</evidence>
<gene>
    <name evidence="2" type="ORF">NDU88_008298</name>
</gene>
<feature type="compositionally biased region" description="Basic and acidic residues" evidence="1">
    <location>
        <begin position="56"/>
        <end position="72"/>
    </location>
</feature>
<evidence type="ECO:0000313" key="2">
    <source>
        <dbReference type="EMBL" id="KAJ1155569.1"/>
    </source>
</evidence>
<protein>
    <submittedName>
        <fullName evidence="2">Uncharacterized protein</fullName>
    </submittedName>
</protein>
<dbReference type="AlphaFoldDB" id="A0AAV7RWG9"/>
<organism evidence="2 3">
    <name type="scientific">Pleurodeles waltl</name>
    <name type="common">Iberian ribbed newt</name>
    <dbReference type="NCBI Taxonomy" id="8319"/>
    <lineage>
        <taxon>Eukaryota</taxon>
        <taxon>Metazoa</taxon>
        <taxon>Chordata</taxon>
        <taxon>Craniata</taxon>
        <taxon>Vertebrata</taxon>
        <taxon>Euteleostomi</taxon>
        <taxon>Amphibia</taxon>
        <taxon>Batrachia</taxon>
        <taxon>Caudata</taxon>
        <taxon>Salamandroidea</taxon>
        <taxon>Salamandridae</taxon>
        <taxon>Pleurodelinae</taxon>
        <taxon>Pleurodeles</taxon>
    </lineage>
</organism>
<reference evidence="2" key="1">
    <citation type="journal article" date="2022" name="bioRxiv">
        <title>Sequencing and chromosome-scale assembly of the giantPleurodeles waltlgenome.</title>
        <authorList>
            <person name="Brown T."/>
            <person name="Elewa A."/>
            <person name="Iarovenko S."/>
            <person name="Subramanian E."/>
            <person name="Araus A.J."/>
            <person name="Petzold A."/>
            <person name="Susuki M."/>
            <person name="Suzuki K.-i.T."/>
            <person name="Hayashi T."/>
            <person name="Toyoda A."/>
            <person name="Oliveira C."/>
            <person name="Osipova E."/>
            <person name="Leigh N.D."/>
            <person name="Simon A."/>
            <person name="Yun M.H."/>
        </authorList>
    </citation>
    <scope>NUCLEOTIDE SEQUENCE</scope>
    <source>
        <strain evidence="2">20211129_DDA</strain>
        <tissue evidence="2">Liver</tissue>
    </source>
</reference>
<sequence>MMYDDCVKAALQLLREARHLELLKDSRAELRHPARRVVGGVAAAVLACSPRAARERRQLLGRRKEGPKRVRDGPMTLGRSTGRA</sequence>
<proteinExistence type="predicted"/>
<feature type="region of interest" description="Disordered" evidence="1">
    <location>
        <begin position="56"/>
        <end position="84"/>
    </location>
</feature>